<evidence type="ECO:0000259" key="2">
    <source>
        <dbReference type="Pfam" id="PF00497"/>
    </source>
</evidence>
<protein>
    <submittedName>
        <fullName evidence="3">Transporter substrate-binding domain-containing protein</fullName>
    </submittedName>
</protein>
<dbReference type="Pfam" id="PF00497">
    <property type="entry name" value="SBP_bac_3"/>
    <property type="match status" value="1"/>
</dbReference>
<sequence>MRANVPGLQIVRYQDDATVVQALIAHQIDAAAIPDGVAKDVMKQQADAGLAIKFTFFHQPNAMAVRLEDQEMRDWLNKAIIKMTGSGELNKISRKWTGNPLIVDDTVAEFMLQSWINQPAHR</sequence>
<organism evidence="3 4">
    <name type="scientific">Undibacterium arcticum</name>
    <dbReference type="NCBI Taxonomy" id="1762892"/>
    <lineage>
        <taxon>Bacteria</taxon>
        <taxon>Pseudomonadati</taxon>
        <taxon>Pseudomonadota</taxon>
        <taxon>Betaproteobacteria</taxon>
        <taxon>Burkholderiales</taxon>
        <taxon>Oxalobacteraceae</taxon>
        <taxon>Undibacterium</taxon>
    </lineage>
</organism>
<dbReference type="PANTHER" id="PTHR35936">
    <property type="entry name" value="MEMBRANE-BOUND LYTIC MUREIN TRANSGLYCOSYLASE F"/>
    <property type="match status" value="1"/>
</dbReference>
<feature type="domain" description="Solute-binding protein family 3/N-terminal" evidence="2">
    <location>
        <begin position="28"/>
        <end position="98"/>
    </location>
</feature>
<keyword evidence="1" id="KW-0732">Signal</keyword>
<evidence type="ECO:0000313" key="3">
    <source>
        <dbReference type="EMBL" id="MFC3108359.1"/>
    </source>
</evidence>
<dbReference type="EMBL" id="JBHRTP010000029">
    <property type="protein sequence ID" value="MFC3108359.1"/>
    <property type="molecule type" value="Genomic_DNA"/>
</dbReference>
<dbReference type="RefSeq" id="WP_390331497.1">
    <property type="nucleotide sequence ID" value="NZ_JBHRTP010000029.1"/>
</dbReference>
<keyword evidence="4" id="KW-1185">Reference proteome</keyword>
<dbReference type="Gene3D" id="3.40.190.10">
    <property type="entry name" value="Periplasmic binding protein-like II"/>
    <property type="match status" value="2"/>
</dbReference>
<comment type="caution">
    <text evidence="3">The sequence shown here is derived from an EMBL/GenBank/DDBJ whole genome shotgun (WGS) entry which is preliminary data.</text>
</comment>
<name>A0ABV7F2G5_9BURK</name>
<proteinExistence type="predicted"/>
<dbReference type="InterPro" id="IPR001638">
    <property type="entry name" value="Solute-binding_3/MltF_N"/>
</dbReference>
<dbReference type="Proteomes" id="UP001595530">
    <property type="component" value="Unassembled WGS sequence"/>
</dbReference>
<evidence type="ECO:0000313" key="4">
    <source>
        <dbReference type="Proteomes" id="UP001595530"/>
    </source>
</evidence>
<dbReference type="PANTHER" id="PTHR35936:SF17">
    <property type="entry name" value="ARGININE-BINDING EXTRACELLULAR PROTEIN ARTP"/>
    <property type="match status" value="1"/>
</dbReference>
<evidence type="ECO:0000256" key="1">
    <source>
        <dbReference type="ARBA" id="ARBA00022729"/>
    </source>
</evidence>
<dbReference type="SUPFAM" id="SSF53850">
    <property type="entry name" value="Periplasmic binding protein-like II"/>
    <property type="match status" value="1"/>
</dbReference>
<reference evidence="4" key="1">
    <citation type="journal article" date="2019" name="Int. J. Syst. Evol. Microbiol.">
        <title>The Global Catalogue of Microorganisms (GCM) 10K type strain sequencing project: providing services to taxonomists for standard genome sequencing and annotation.</title>
        <authorList>
            <consortium name="The Broad Institute Genomics Platform"/>
            <consortium name="The Broad Institute Genome Sequencing Center for Infectious Disease"/>
            <person name="Wu L."/>
            <person name="Ma J."/>
        </authorList>
    </citation>
    <scope>NUCLEOTIDE SEQUENCE [LARGE SCALE GENOMIC DNA]</scope>
    <source>
        <strain evidence="4">KCTC 42986</strain>
    </source>
</reference>
<gene>
    <name evidence="3" type="ORF">ACFOFO_10360</name>
</gene>
<accession>A0ABV7F2G5</accession>